<evidence type="ECO:0000256" key="2">
    <source>
        <dbReference type="SAM" id="MobiDB-lite"/>
    </source>
</evidence>
<evidence type="ECO:0000256" key="3">
    <source>
        <dbReference type="SAM" id="Phobius"/>
    </source>
</evidence>
<feature type="region of interest" description="Disordered" evidence="2">
    <location>
        <begin position="1"/>
        <end position="49"/>
    </location>
</feature>
<evidence type="ECO:0000313" key="6">
    <source>
        <dbReference type="Proteomes" id="UP000701853"/>
    </source>
</evidence>
<dbReference type="PROSITE" id="PS50158">
    <property type="entry name" value="ZF_CCHC"/>
    <property type="match status" value="1"/>
</dbReference>
<keyword evidence="3" id="KW-0812">Transmembrane</keyword>
<name>A0A8J5YX27_9ROSI</name>
<sequence>MADDDMKLQQAVDENNVPDIPEPETEGIPEDSYSEARDPIPTPPVSSARRDIWREQRWKDILSKEERTQRCSHCQEIGHAHIHCPYPFYPVKAKAFPVPMVWRPPKGKYRCSRCGRRGHNRRTCHGPVVFCVFCHAELLDIFVCWAFLWCFSFKPLRQGIFISVVEIDIYLRFLVINMHLRNITHDAGNNMEYEIYHHNGGTFWQLFHKV</sequence>
<dbReference type="Gene3D" id="4.10.60.10">
    <property type="entry name" value="Zinc finger, CCHC-type"/>
    <property type="match status" value="1"/>
</dbReference>
<evidence type="ECO:0000259" key="4">
    <source>
        <dbReference type="PROSITE" id="PS50158"/>
    </source>
</evidence>
<dbReference type="Proteomes" id="UP000701853">
    <property type="component" value="Chromosome 11"/>
</dbReference>
<accession>A0A8J5YX27</accession>
<dbReference type="OrthoDB" id="971424at2759"/>
<feature type="compositionally biased region" description="Acidic residues" evidence="2">
    <location>
        <begin position="21"/>
        <end position="33"/>
    </location>
</feature>
<keyword evidence="6" id="KW-1185">Reference proteome</keyword>
<dbReference type="AlphaFoldDB" id="A0A8J5YX27"/>
<keyword evidence="3" id="KW-0472">Membrane</keyword>
<keyword evidence="1" id="KW-0862">Zinc</keyword>
<keyword evidence="3" id="KW-1133">Transmembrane helix</keyword>
<feature type="domain" description="CCHC-type" evidence="4">
    <location>
        <begin position="110"/>
        <end position="124"/>
    </location>
</feature>
<dbReference type="GO" id="GO:0008270">
    <property type="term" value="F:zinc ion binding"/>
    <property type="evidence" value="ECO:0007669"/>
    <property type="project" value="UniProtKB-KW"/>
</dbReference>
<dbReference type="GO" id="GO:0003676">
    <property type="term" value="F:nucleic acid binding"/>
    <property type="evidence" value="ECO:0007669"/>
    <property type="project" value="InterPro"/>
</dbReference>
<proteinExistence type="predicted"/>
<comment type="caution">
    <text evidence="5">The sequence shown here is derived from an EMBL/GenBank/DDBJ whole genome shotgun (WGS) entry which is preliminary data.</text>
</comment>
<gene>
    <name evidence="5" type="ORF">CXB51_030739</name>
</gene>
<keyword evidence="1" id="KW-0863">Zinc-finger</keyword>
<organism evidence="5 6">
    <name type="scientific">Gossypium anomalum</name>
    <dbReference type="NCBI Taxonomy" id="47600"/>
    <lineage>
        <taxon>Eukaryota</taxon>
        <taxon>Viridiplantae</taxon>
        <taxon>Streptophyta</taxon>
        <taxon>Embryophyta</taxon>
        <taxon>Tracheophyta</taxon>
        <taxon>Spermatophyta</taxon>
        <taxon>Magnoliopsida</taxon>
        <taxon>eudicotyledons</taxon>
        <taxon>Gunneridae</taxon>
        <taxon>Pentapetalae</taxon>
        <taxon>rosids</taxon>
        <taxon>malvids</taxon>
        <taxon>Malvales</taxon>
        <taxon>Malvaceae</taxon>
        <taxon>Malvoideae</taxon>
        <taxon>Gossypium</taxon>
    </lineage>
</organism>
<feature type="transmembrane region" description="Helical" evidence="3">
    <location>
        <begin position="126"/>
        <end position="148"/>
    </location>
</feature>
<dbReference type="EMBL" id="JAHUZN010000011">
    <property type="protein sequence ID" value="KAG8477409.1"/>
    <property type="molecule type" value="Genomic_DNA"/>
</dbReference>
<reference evidence="5 6" key="1">
    <citation type="journal article" date="2021" name="bioRxiv">
        <title>The Gossypium anomalum genome as a resource for cotton improvement and evolutionary analysis of hybrid incompatibility.</title>
        <authorList>
            <person name="Grover C.E."/>
            <person name="Yuan D."/>
            <person name="Arick M.A."/>
            <person name="Miller E.R."/>
            <person name="Hu G."/>
            <person name="Peterson D.G."/>
            <person name="Wendel J.F."/>
            <person name="Udall J.A."/>
        </authorList>
    </citation>
    <scope>NUCLEOTIDE SEQUENCE [LARGE SCALE GENOMIC DNA]</scope>
    <source>
        <strain evidence="5">JFW-Udall</strain>
        <tissue evidence="5">Leaf</tissue>
    </source>
</reference>
<evidence type="ECO:0000256" key="1">
    <source>
        <dbReference type="PROSITE-ProRule" id="PRU00047"/>
    </source>
</evidence>
<keyword evidence="1" id="KW-0479">Metal-binding</keyword>
<evidence type="ECO:0000313" key="5">
    <source>
        <dbReference type="EMBL" id="KAG8477409.1"/>
    </source>
</evidence>
<feature type="transmembrane region" description="Helical" evidence="3">
    <location>
        <begin position="160"/>
        <end position="180"/>
    </location>
</feature>
<dbReference type="InterPro" id="IPR001878">
    <property type="entry name" value="Znf_CCHC"/>
</dbReference>
<protein>
    <recommendedName>
        <fullName evidence="4">CCHC-type domain-containing protein</fullName>
    </recommendedName>
</protein>